<evidence type="ECO:0000313" key="6">
    <source>
        <dbReference type="EMBL" id="MPY42442.1"/>
    </source>
</evidence>
<dbReference type="InterPro" id="IPR001647">
    <property type="entry name" value="HTH_TetR"/>
</dbReference>
<protein>
    <submittedName>
        <fullName evidence="6">TetR/AcrR family transcriptional regulator</fullName>
    </submittedName>
</protein>
<dbReference type="InterPro" id="IPR036271">
    <property type="entry name" value="Tet_transcr_reg_TetR-rel_C_sf"/>
</dbReference>
<dbReference type="Pfam" id="PF00440">
    <property type="entry name" value="TetR_N"/>
    <property type="match status" value="1"/>
</dbReference>
<evidence type="ECO:0000256" key="1">
    <source>
        <dbReference type="ARBA" id="ARBA00023015"/>
    </source>
</evidence>
<dbReference type="OrthoDB" id="3818006at2"/>
<dbReference type="Pfam" id="PF02909">
    <property type="entry name" value="TetR_C_1"/>
    <property type="match status" value="1"/>
</dbReference>
<keyword evidence="7" id="KW-1185">Reference proteome</keyword>
<dbReference type="PANTHER" id="PTHR30055">
    <property type="entry name" value="HTH-TYPE TRANSCRIPTIONAL REGULATOR RUTR"/>
    <property type="match status" value="1"/>
</dbReference>
<dbReference type="InterPro" id="IPR004111">
    <property type="entry name" value="Repressor_TetR_C"/>
</dbReference>
<dbReference type="EMBL" id="VJZE01000153">
    <property type="protein sequence ID" value="MPY42442.1"/>
    <property type="molecule type" value="Genomic_DNA"/>
</dbReference>
<evidence type="ECO:0000259" key="5">
    <source>
        <dbReference type="PROSITE" id="PS50977"/>
    </source>
</evidence>
<comment type="caution">
    <text evidence="6">The sequence shown here is derived from an EMBL/GenBank/DDBJ whole genome shotgun (WGS) entry which is preliminary data.</text>
</comment>
<name>A0A5N8W5Q6_9ACTN</name>
<dbReference type="RefSeq" id="WP_152786779.1">
    <property type="nucleotide sequence ID" value="NZ_BAABEQ010000080.1"/>
</dbReference>
<dbReference type="GO" id="GO:0003700">
    <property type="term" value="F:DNA-binding transcription factor activity"/>
    <property type="evidence" value="ECO:0007669"/>
    <property type="project" value="TreeGrafter"/>
</dbReference>
<dbReference type="Gene3D" id="1.10.357.10">
    <property type="entry name" value="Tetracycline Repressor, domain 2"/>
    <property type="match status" value="1"/>
</dbReference>
<dbReference type="AlphaFoldDB" id="A0A5N8W5Q6"/>
<proteinExistence type="predicted"/>
<evidence type="ECO:0000256" key="2">
    <source>
        <dbReference type="ARBA" id="ARBA00023125"/>
    </source>
</evidence>
<dbReference type="PROSITE" id="PS50977">
    <property type="entry name" value="HTH_TETR_2"/>
    <property type="match status" value="1"/>
</dbReference>
<dbReference type="PANTHER" id="PTHR30055:SF151">
    <property type="entry name" value="TRANSCRIPTIONAL REGULATORY PROTEIN"/>
    <property type="match status" value="1"/>
</dbReference>
<organism evidence="6 7">
    <name type="scientific">Streptomyces phyllanthi</name>
    <dbReference type="NCBI Taxonomy" id="1803180"/>
    <lineage>
        <taxon>Bacteria</taxon>
        <taxon>Bacillati</taxon>
        <taxon>Actinomycetota</taxon>
        <taxon>Actinomycetes</taxon>
        <taxon>Kitasatosporales</taxon>
        <taxon>Streptomycetaceae</taxon>
        <taxon>Streptomyces</taxon>
    </lineage>
</organism>
<dbReference type="Gene3D" id="1.10.10.60">
    <property type="entry name" value="Homeodomain-like"/>
    <property type="match status" value="1"/>
</dbReference>
<keyword evidence="1" id="KW-0805">Transcription regulation</keyword>
<dbReference type="SUPFAM" id="SSF48498">
    <property type="entry name" value="Tetracyclin repressor-like, C-terminal domain"/>
    <property type="match status" value="1"/>
</dbReference>
<keyword evidence="2 4" id="KW-0238">DNA-binding</keyword>
<feature type="domain" description="HTH tetR-type" evidence="5">
    <location>
        <begin position="23"/>
        <end position="83"/>
    </location>
</feature>
<evidence type="ECO:0000256" key="4">
    <source>
        <dbReference type="PROSITE-ProRule" id="PRU00335"/>
    </source>
</evidence>
<reference evidence="6 7" key="1">
    <citation type="submission" date="2019-07" db="EMBL/GenBank/DDBJ databases">
        <title>New species of Amycolatopsis and Streptomyces.</title>
        <authorList>
            <person name="Duangmal K."/>
            <person name="Teo W.F.A."/>
            <person name="Lipun K."/>
        </authorList>
    </citation>
    <scope>NUCLEOTIDE SEQUENCE [LARGE SCALE GENOMIC DNA]</scope>
    <source>
        <strain evidence="6 7">TISTR 2346</strain>
    </source>
</reference>
<sequence length="242" mass="26674">MAAQEKVIQSVWTRPRSSREQPVLSREQIVSEALRLLDTDGIDALSMRKLGTRLGAGATSLYRHVANKDELIELAVDEIYGEVELPHSDDPANWRTDTAHCAHSLRRTILGHSWIASVFGEMGMSHLGPNSMRLSEALLTLFIRAGFPPAEAGPAGSTVVAYVTGTATTEAAWLTALARSGKTEQEWVESMYPAAEQAAQDYPHVREDYAGQRGKDPATMREENFEYGLQRVLDGLETRLAH</sequence>
<gene>
    <name evidence="6" type="ORF">FNH04_21795</name>
</gene>
<evidence type="ECO:0000313" key="7">
    <source>
        <dbReference type="Proteomes" id="UP000326979"/>
    </source>
</evidence>
<dbReference type="InterPro" id="IPR023772">
    <property type="entry name" value="DNA-bd_HTH_TetR-type_CS"/>
</dbReference>
<dbReference type="Proteomes" id="UP000326979">
    <property type="component" value="Unassembled WGS sequence"/>
</dbReference>
<evidence type="ECO:0000256" key="3">
    <source>
        <dbReference type="ARBA" id="ARBA00023163"/>
    </source>
</evidence>
<accession>A0A5N8W5Q6</accession>
<dbReference type="GO" id="GO:0045892">
    <property type="term" value="P:negative regulation of DNA-templated transcription"/>
    <property type="evidence" value="ECO:0007669"/>
    <property type="project" value="InterPro"/>
</dbReference>
<dbReference type="InterPro" id="IPR050109">
    <property type="entry name" value="HTH-type_TetR-like_transc_reg"/>
</dbReference>
<dbReference type="SUPFAM" id="SSF46689">
    <property type="entry name" value="Homeodomain-like"/>
    <property type="match status" value="1"/>
</dbReference>
<dbReference type="GO" id="GO:0000976">
    <property type="term" value="F:transcription cis-regulatory region binding"/>
    <property type="evidence" value="ECO:0007669"/>
    <property type="project" value="TreeGrafter"/>
</dbReference>
<dbReference type="InterPro" id="IPR009057">
    <property type="entry name" value="Homeodomain-like_sf"/>
</dbReference>
<dbReference type="PROSITE" id="PS01081">
    <property type="entry name" value="HTH_TETR_1"/>
    <property type="match status" value="1"/>
</dbReference>
<feature type="DNA-binding region" description="H-T-H motif" evidence="4">
    <location>
        <begin position="46"/>
        <end position="65"/>
    </location>
</feature>
<keyword evidence="3" id="KW-0804">Transcription</keyword>